<name>A0A1I5ZJB3_9RHOB</name>
<evidence type="ECO:0000313" key="2">
    <source>
        <dbReference type="Proteomes" id="UP000243106"/>
    </source>
</evidence>
<dbReference type="Proteomes" id="UP000243106">
    <property type="component" value="Unassembled WGS sequence"/>
</dbReference>
<accession>A0A1I5ZJB3</accession>
<organism evidence="1 2">
    <name type="scientific">Roseivivax halotolerans</name>
    <dbReference type="NCBI Taxonomy" id="93684"/>
    <lineage>
        <taxon>Bacteria</taxon>
        <taxon>Pseudomonadati</taxon>
        <taxon>Pseudomonadota</taxon>
        <taxon>Alphaproteobacteria</taxon>
        <taxon>Rhodobacterales</taxon>
        <taxon>Roseobacteraceae</taxon>
        <taxon>Roseivivax</taxon>
    </lineage>
</organism>
<evidence type="ECO:0000313" key="1">
    <source>
        <dbReference type="EMBL" id="SFQ56535.1"/>
    </source>
</evidence>
<dbReference type="STRING" id="93684.SAMN05421853_11096"/>
<protein>
    <submittedName>
        <fullName evidence="1">Uncharacterized protein</fullName>
    </submittedName>
</protein>
<dbReference type="AlphaFoldDB" id="A0A1I5ZJB3"/>
<gene>
    <name evidence="1" type="ORF">SAMN05421853_11096</name>
</gene>
<dbReference type="RefSeq" id="WP_093013580.1">
    <property type="nucleotide sequence ID" value="NZ_FOXV01000010.1"/>
</dbReference>
<dbReference type="EMBL" id="FOXV01000010">
    <property type="protein sequence ID" value="SFQ56535.1"/>
    <property type="molecule type" value="Genomic_DNA"/>
</dbReference>
<sequence length="98" mass="10907">MQTFANGQPALDNDMIQELADKLSALARRGGGRGMRVEFGWLADALGPRIARAALKRAGFRRCPETWAIGDGDTRPGRFTFPESFIEQMEEIVDDYAM</sequence>
<keyword evidence="2" id="KW-1185">Reference proteome</keyword>
<reference evidence="2" key="1">
    <citation type="submission" date="2016-10" db="EMBL/GenBank/DDBJ databases">
        <authorList>
            <person name="Varghese N."/>
            <person name="Submissions S."/>
        </authorList>
    </citation>
    <scope>NUCLEOTIDE SEQUENCE [LARGE SCALE GENOMIC DNA]</scope>
    <source>
        <strain evidence="2">JCM 10271</strain>
    </source>
</reference>
<proteinExistence type="predicted"/>